<evidence type="ECO:0000313" key="3">
    <source>
        <dbReference type="Proteomes" id="UP001595907"/>
    </source>
</evidence>
<protein>
    <submittedName>
        <fullName evidence="2">Uncharacterized protein</fullName>
    </submittedName>
</protein>
<reference evidence="3" key="1">
    <citation type="journal article" date="2019" name="Int. J. Syst. Evol. Microbiol.">
        <title>The Global Catalogue of Microorganisms (GCM) 10K type strain sequencing project: providing services to taxonomists for standard genome sequencing and annotation.</title>
        <authorList>
            <consortium name="The Broad Institute Genomics Platform"/>
            <consortium name="The Broad Institute Genome Sequencing Center for Infectious Disease"/>
            <person name="Wu L."/>
            <person name="Ma J."/>
        </authorList>
    </citation>
    <scope>NUCLEOTIDE SEQUENCE [LARGE SCALE GENOMIC DNA]</scope>
    <source>
        <strain evidence="3">CECT 8289</strain>
    </source>
</reference>
<keyword evidence="1" id="KW-1133">Transmembrane helix</keyword>
<feature type="transmembrane region" description="Helical" evidence="1">
    <location>
        <begin position="160"/>
        <end position="185"/>
    </location>
</feature>
<dbReference type="Proteomes" id="UP001595907">
    <property type="component" value="Unassembled WGS sequence"/>
</dbReference>
<dbReference type="EMBL" id="JBHSCZ010000010">
    <property type="protein sequence ID" value="MFC4263980.1"/>
    <property type="molecule type" value="Genomic_DNA"/>
</dbReference>
<name>A0ABV8QWF0_9BACT</name>
<accession>A0ABV8QWF0</accession>
<keyword evidence="3" id="KW-1185">Reference proteome</keyword>
<proteinExistence type="predicted"/>
<sequence length="297" mass="32829">MNIKESLDKIERNLSKLNYTYSYVSTQNSDLNYTAKNLVSLKDAVNDLSDIDFIREQIDTLKYSALFKNYKDEDAFTSTENAKISRTVEDLRIGLTFLLKYYNSAITGGDNVIEIKLPDTNSFDELSKVSNDLKKAIEFPILDSNTGGNVEILTAENGSIWIIVSVGTIAAVNLVASICWAAAVIRKKMAEANIFEAHAKTLDLKNEALAALVDAQKKQLQNIVQAEAESIAAKHYDIKDPETIGRLKLSLETTADLIDRGAKILPNSKVEEIKKAFPDYSKLALIESSIKQIAAGN</sequence>
<comment type="caution">
    <text evidence="2">The sequence shown here is derived from an EMBL/GenBank/DDBJ whole genome shotgun (WGS) entry which is preliminary data.</text>
</comment>
<keyword evidence="1" id="KW-0472">Membrane</keyword>
<dbReference type="RefSeq" id="WP_379711212.1">
    <property type="nucleotide sequence ID" value="NZ_JBHSCZ010000010.1"/>
</dbReference>
<keyword evidence="1" id="KW-0812">Transmembrane</keyword>
<evidence type="ECO:0000313" key="2">
    <source>
        <dbReference type="EMBL" id="MFC4263980.1"/>
    </source>
</evidence>
<evidence type="ECO:0000256" key="1">
    <source>
        <dbReference type="SAM" id="Phobius"/>
    </source>
</evidence>
<gene>
    <name evidence="2" type="ORF">ACFOWM_13905</name>
</gene>
<organism evidence="2 3">
    <name type="scientific">Ferruginibacter yonginensis</name>
    <dbReference type="NCBI Taxonomy" id="1310416"/>
    <lineage>
        <taxon>Bacteria</taxon>
        <taxon>Pseudomonadati</taxon>
        <taxon>Bacteroidota</taxon>
        <taxon>Chitinophagia</taxon>
        <taxon>Chitinophagales</taxon>
        <taxon>Chitinophagaceae</taxon>
        <taxon>Ferruginibacter</taxon>
    </lineage>
</organism>